<dbReference type="Proteomes" id="UP000814176">
    <property type="component" value="Unassembled WGS sequence"/>
</dbReference>
<protein>
    <recommendedName>
        <fullName evidence="3">Secreted protein</fullName>
    </recommendedName>
</protein>
<sequence length="117" mass="13612">MRDGWAILREHRAPATSFFFLHVLMFHIRLLHSTYFSWVFACCSDLSDGCLVPKETRHTSIHSLAAHYRVVPHLWPFMYACHHVCSVLVVLEAPRSPQMPYLTLYSNYPPRRALTAL</sequence>
<name>A0ABQ8KQL0_9APHY</name>
<comment type="caution">
    <text evidence="1">The sequence shown here is derived from an EMBL/GenBank/DDBJ whole genome shotgun (WGS) entry which is preliminary data.</text>
</comment>
<dbReference type="GeneID" id="72003547"/>
<accession>A0ABQ8KQL0</accession>
<proteinExistence type="predicted"/>
<evidence type="ECO:0000313" key="2">
    <source>
        <dbReference type="Proteomes" id="UP000814176"/>
    </source>
</evidence>
<keyword evidence="2" id="KW-1185">Reference proteome</keyword>
<feature type="non-terminal residue" evidence="1">
    <location>
        <position position="117"/>
    </location>
</feature>
<reference evidence="1 2" key="1">
    <citation type="journal article" date="2021" name="Environ. Microbiol.">
        <title>Gene family expansions and transcriptome signatures uncover fungal adaptations to wood decay.</title>
        <authorList>
            <person name="Hage H."/>
            <person name="Miyauchi S."/>
            <person name="Viragh M."/>
            <person name="Drula E."/>
            <person name="Min B."/>
            <person name="Chaduli D."/>
            <person name="Navarro D."/>
            <person name="Favel A."/>
            <person name="Norest M."/>
            <person name="Lesage-Meessen L."/>
            <person name="Balint B."/>
            <person name="Merenyi Z."/>
            <person name="de Eugenio L."/>
            <person name="Morin E."/>
            <person name="Martinez A.T."/>
            <person name="Baldrian P."/>
            <person name="Stursova M."/>
            <person name="Martinez M.J."/>
            <person name="Novotny C."/>
            <person name="Magnuson J.K."/>
            <person name="Spatafora J.W."/>
            <person name="Maurice S."/>
            <person name="Pangilinan J."/>
            <person name="Andreopoulos W."/>
            <person name="LaButti K."/>
            <person name="Hundley H."/>
            <person name="Na H."/>
            <person name="Kuo A."/>
            <person name="Barry K."/>
            <person name="Lipzen A."/>
            <person name="Henrissat B."/>
            <person name="Riley R."/>
            <person name="Ahrendt S."/>
            <person name="Nagy L.G."/>
            <person name="Grigoriev I.V."/>
            <person name="Martin F."/>
            <person name="Rosso M.N."/>
        </authorList>
    </citation>
    <scope>NUCLEOTIDE SEQUENCE [LARGE SCALE GENOMIC DNA]</scope>
    <source>
        <strain evidence="1 2">CIRM-BRFM 1785</strain>
    </source>
</reference>
<dbReference type="EMBL" id="JADCUA010000004">
    <property type="protein sequence ID" value="KAH9840815.1"/>
    <property type="molecule type" value="Genomic_DNA"/>
</dbReference>
<evidence type="ECO:0008006" key="3">
    <source>
        <dbReference type="Google" id="ProtNLM"/>
    </source>
</evidence>
<dbReference type="RefSeq" id="XP_047782281.1">
    <property type="nucleotide sequence ID" value="XM_047922815.1"/>
</dbReference>
<evidence type="ECO:0000313" key="1">
    <source>
        <dbReference type="EMBL" id="KAH9840815.1"/>
    </source>
</evidence>
<gene>
    <name evidence="1" type="ORF">C8Q71DRAFT_741444</name>
</gene>
<organism evidence="1 2">
    <name type="scientific">Rhodofomes roseus</name>
    <dbReference type="NCBI Taxonomy" id="34475"/>
    <lineage>
        <taxon>Eukaryota</taxon>
        <taxon>Fungi</taxon>
        <taxon>Dikarya</taxon>
        <taxon>Basidiomycota</taxon>
        <taxon>Agaricomycotina</taxon>
        <taxon>Agaricomycetes</taxon>
        <taxon>Polyporales</taxon>
        <taxon>Rhodofomes</taxon>
    </lineage>
</organism>